<evidence type="ECO:0000256" key="1">
    <source>
        <dbReference type="SAM" id="MobiDB-lite"/>
    </source>
</evidence>
<gene>
    <name evidence="2" type="ORF">OE88DRAFT_1726126</name>
</gene>
<reference evidence="2 3" key="1">
    <citation type="journal article" date="2019" name="Nat. Ecol. Evol.">
        <title>Megaphylogeny resolves global patterns of mushroom evolution.</title>
        <authorList>
            <person name="Varga T."/>
            <person name="Krizsan K."/>
            <person name="Foldi C."/>
            <person name="Dima B."/>
            <person name="Sanchez-Garcia M."/>
            <person name="Sanchez-Ramirez S."/>
            <person name="Szollosi G.J."/>
            <person name="Szarkandi J.G."/>
            <person name="Papp V."/>
            <person name="Albert L."/>
            <person name="Andreopoulos W."/>
            <person name="Angelini C."/>
            <person name="Antonin V."/>
            <person name="Barry K.W."/>
            <person name="Bougher N.L."/>
            <person name="Buchanan P."/>
            <person name="Buyck B."/>
            <person name="Bense V."/>
            <person name="Catcheside P."/>
            <person name="Chovatia M."/>
            <person name="Cooper J."/>
            <person name="Damon W."/>
            <person name="Desjardin D."/>
            <person name="Finy P."/>
            <person name="Geml J."/>
            <person name="Haridas S."/>
            <person name="Hughes K."/>
            <person name="Justo A."/>
            <person name="Karasinski D."/>
            <person name="Kautmanova I."/>
            <person name="Kiss B."/>
            <person name="Kocsube S."/>
            <person name="Kotiranta H."/>
            <person name="LaButti K.M."/>
            <person name="Lechner B.E."/>
            <person name="Liimatainen K."/>
            <person name="Lipzen A."/>
            <person name="Lukacs Z."/>
            <person name="Mihaltcheva S."/>
            <person name="Morgado L.N."/>
            <person name="Niskanen T."/>
            <person name="Noordeloos M.E."/>
            <person name="Ohm R.A."/>
            <person name="Ortiz-Santana B."/>
            <person name="Ovrebo C."/>
            <person name="Racz N."/>
            <person name="Riley R."/>
            <person name="Savchenko A."/>
            <person name="Shiryaev A."/>
            <person name="Soop K."/>
            <person name="Spirin V."/>
            <person name="Szebenyi C."/>
            <person name="Tomsovsky M."/>
            <person name="Tulloss R.E."/>
            <person name="Uehling J."/>
            <person name="Grigoriev I.V."/>
            <person name="Vagvolgyi C."/>
            <person name="Papp T."/>
            <person name="Martin F.M."/>
            <person name="Miettinen O."/>
            <person name="Hibbett D.S."/>
            <person name="Nagy L.G."/>
        </authorList>
    </citation>
    <scope>NUCLEOTIDE SEQUENCE [LARGE SCALE GENOMIC DNA]</scope>
    <source>
        <strain evidence="2 3">OMC1185</strain>
    </source>
</reference>
<dbReference type="AlphaFoldDB" id="A0A5C3MZX4"/>
<dbReference type="Proteomes" id="UP000305948">
    <property type="component" value="Unassembled WGS sequence"/>
</dbReference>
<accession>A0A5C3MZX4</accession>
<evidence type="ECO:0000313" key="2">
    <source>
        <dbReference type="EMBL" id="TFK51039.1"/>
    </source>
</evidence>
<dbReference type="OrthoDB" id="3325826at2759"/>
<dbReference type="EMBL" id="ML213512">
    <property type="protein sequence ID" value="TFK51039.1"/>
    <property type="molecule type" value="Genomic_DNA"/>
</dbReference>
<feature type="region of interest" description="Disordered" evidence="1">
    <location>
        <begin position="186"/>
        <end position="219"/>
    </location>
</feature>
<organism evidence="2 3">
    <name type="scientific">Heliocybe sulcata</name>
    <dbReference type="NCBI Taxonomy" id="5364"/>
    <lineage>
        <taxon>Eukaryota</taxon>
        <taxon>Fungi</taxon>
        <taxon>Dikarya</taxon>
        <taxon>Basidiomycota</taxon>
        <taxon>Agaricomycotina</taxon>
        <taxon>Agaricomycetes</taxon>
        <taxon>Gloeophyllales</taxon>
        <taxon>Gloeophyllaceae</taxon>
        <taxon>Heliocybe</taxon>
    </lineage>
</organism>
<name>A0A5C3MZX4_9AGAM</name>
<protein>
    <submittedName>
        <fullName evidence="2">Uncharacterized protein</fullName>
    </submittedName>
</protein>
<sequence length="299" mass="33045">MPTIREITIDDLPQDMREWFHDMVTERARIGYKDHPHVIEGILSVVWEVAYIPGRAREGGVEGRGHNNDEQGNGIEQEERVVDMVGMRADSEDDVIGTQDAKYIIMLQDATNSLSLPASYKAWLNRMITERFESGYNISDHVVEGMQWAVSEACYVAGEYPEDSDAGDELVTDEASGAGHALVAAEDNDEVMGSDEEGQVDEAGDNEGSEVDEEEEENIAPTEGIDAPAMFALQQTIITNRPSTIMGYVDENLPATFDHANEAPRGRPAYADGIDRAILYRWITGETVEMDLGYRPAGL</sequence>
<proteinExistence type="predicted"/>
<evidence type="ECO:0000313" key="3">
    <source>
        <dbReference type="Proteomes" id="UP000305948"/>
    </source>
</evidence>
<feature type="compositionally biased region" description="Acidic residues" evidence="1">
    <location>
        <begin position="186"/>
        <end position="218"/>
    </location>
</feature>
<keyword evidence="3" id="KW-1185">Reference proteome</keyword>